<comment type="caution">
    <text evidence="1">The sequence shown here is derived from an EMBL/GenBank/DDBJ whole genome shotgun (WGS) entry which is preliminary data.</text>
</comment>
<organism evidence="1 2">
    <name type="scientific">Euzebyella saccharophila</name>
    <dbReference type="NCBI Taxonomy" id="679664"/>
    <lineage>
        <taxon>Bacteria</taxon>
        <taxon>Pseudomonadati</taxon>
        <taxon>Bacteroidota</taxon>
        <taxon>Flavobacteriia</taxon>
        <taxon>Flavobacteriales</taxon>
        <taxon>Flavobacteriaceae</taxon>
        <taxon>Euzebyella</taxon>
    </lineage>
</organism>
<dbReference type="EMBL" id="JBHSAW010000003">
    <property type="protein sequence ID" value="MFC4094649.1"/>
    <property type="molecule type" value="Genomic_DNA"/>
</dbReference>
<proteinExistence type="predicted"/>
<sequence length="92" mass="10564">MLKRELKGASYTSLRNVYTAKVQKGMAKRPEGVSEIKCLSVDEVMKTITFPHINLMVKQIMSNPNDIWGGTLLQFKENDIWRAKVVEEFYGL</sequence>
<evidence type="ECO:0000313" key="1">
    <source>
        <dbReference type="EMBL" id="MFC4094649.1"/>
    </source>
</evidence>
<accession>A0ABV8JJU1</accession>
<evidence type="ECO:0000313" key="2">
    <source>
        <dbReference type="Proteomes" id="UP001595814"/>
    </source>
</evidence>
<protein>
    <submittedName>
        <fullName evidence="1">Uncharacterized protein</fullName>
    </submittedName>
</protein>
<dbReference type="Proteomes" id="UP001595814">
    <property type="component" value="Unassembled WGS sequence"/>
</dbReference>
<keyword evidence="2" id="KW-1185">Reference proteome</keyword>
<dbReference type="RefSeq" id="WP_192462411.1">
    <property type="nucleotide sequence ID" value="NZ_JACYFJ010000003.1"/>
</dbReference>
<gene>
    <name evidence="1" type="ORF">ACFOUT_02110</name>
</gene>
<name>A0ABV8JJU1_9FLAO</name>
<reference evidence="2" key="1">
    <citation type="journal article" date="2019" name="Int. J. Syst. Evol. Microbiol.">
        <title>The Global Catalogue of Microorganisms (GCM) 10K type strain sequencing project: providing services to taxonomists for standard genome sequencing and annotation.</title>
        <authorList>
            <consortium name="The Broad Institute Genomics Platform"/>
            <consortium name="The Broad Institute Genome Sequencing Center for Infectious Disease"/>
            <person name="Wu L."/>
            <person name="Ma J."/>
        </authorList>
    </citation>
    <scope>NUCLEOTIDE SEQUENCE [LARGE SCALE GENOMIC DNA]</scope>
    <source>
        <strain evidence="2">CECT 7477</strain>
    </source>
</reference>